<accession>A0ABQ7JDR0</accession>
<evidence type="ECO:0000256" key="2">
    <source>
        <dbReference type="ARBA" id="ARBA00022517"/>
    </source>
</evidence>
<feature type="non-terminal residue" evidence="6">
    <location>
        <position position="1"/>
    </location>
</feature>
<dbReference type="InterPro" id="IPR010613">
    <property type="entry name" value="PES"/>
</dbReference>
<dbReference type="EMBL" id="JADAQX010000082">
    <property type="protein sequence ID" value="KAF8822121.1"/>
    <property type="molecule type" value="Genomic_DNA"/>
</dbReference>
<dbReference type="SUPFAM" id="SSF52113">
    <property type="entry name" value="BRCT domain"/>
    <property type="match status" value="1"/>
</dbReference>
<dbReference type="Gene3D" id="3.40.50.10190">
    <property type="entry name" value="BRCT domain"/>
    <property type="match status" value="1"/>
</dbReference>
<reference evidence="6 7" key="1">
    <citation type="journal article" date="2020" name="bioRxiv">
        <title>Metabolic contributions of an alphaproteobacterial endosymbiont in the apicomplexan Cardiosporidium cionae.</title>
        <authorList>
            <person name="Hunter E.S."/>
            <person name="Paight C.J."/>
            <person name="Lane C.E."/>
        </authorList>
    </citation>
    <scope>NUCLEOTIDE SEQUENCE [LARGE SCALE GENOMIC DNA]</scope>
    <source>
        <strain evidence="6">ESH_2018</strain>
    </source>
</reference>
<evidence type="ECO:0000256" key="1">
    <source>
        <dbReference type="ARBA" id="ARBA00004123"/>
    </source>
</evidence>
<evidence type="ECO:0000256" key="3">
    <source>
        <dbReference type="ARBA" id="ARBA00022552"/>
    </source>
</evidence>
<evidence type="ECO:0000313" key="7">
    <source>
        <dbReference type="Proteomes" id="UP000823046"/>
    </source>
</evidence>
<dbReference type="PANTHER" id="PTHR12221:SF6">
    <property type="entry name" value="PESCADILLO HOMOLOG"/>
    <property type="match status" value="1"/>
</dbReference>
<dbReference type="InterPro" id="IPR036420">
    <property type="entry name" value="BRCT_dom_sf"/>
</dbReference>
<keyword evidence="2" id="KW-0690">Ribosome biogenesis</keyword>
<evidence type="ECO:0000259" key="5">
    <source>
        <dbReference type="PROSITE" id="PS50172"/>
    </source>
</evidence>
<sequence length="623" mass="72139">NLTSLINPVFLNSHRNISCNIMARELKKGKKGPAAQYVTRNMALRKLQVSLAEFRRLCIFKGIYPRDPQKKRAGKNKIYYHMKDIQFLAHEPLLNSFRDHKAFIKKYNKSIAKREYKDAKTLLRNKPQYSLHHIVKERFPTLREALENMDDCLSTVALFTSLPVNIGTGVSSKVVEESTQLLDQFHHFIARKRCLRKVFVSIKGYYFEAEIMGEKILWLVPHQFVQEYPNEVDYRVLQSFCEFYRTQLKCVNFKLYSLENYLYPPTMNKHLQSLGYRFLSFISGDVVTSKKSNTAPLKDTDVISLETEFANDPLVQKVQEKLAENDILRRLFAGYVFLVSREVSLSPISLVILSGGGQITWQGEGAPLDESNPSITHQIVDRPLERLFSKNSKRNYSSAGIPDHFKQRANVIREYVQPQWVFDSFNCRVLLPIKEYSVGKTLPPHLSPFVLSRSKIKNKDDKEEGYMPKQRERLNLLIDQKQKQLVAIPQSVNADAGLAVDDLEEKTLESIEKQHFEDLTQEFQTEILEQQQNLDNSTGIAKPSKDIEKVPFERKKSSTLSSELELQKSMLSKKHKRLLERIDFGKERKTKAAEKLLRKRTAIEKGLVKPKLGREKTKQRVKI</sequence>
<dbReference type="CDD" id="cd17709">
    <property type="entry name" value="BRCT_pescadillo_like"/>
    <property type="match status" value="1"/>
</dbReference>
<keyword evidence="4" id="KW-0539">Nucleus</keyword>
<feature type="domain" description="BRCT" evidence="5">
    <location>
        <begin position="327"/>
        <end position="438"/>
    </location>
</feature>
<organism evidence="6 7">
    <name type="scientific">Cardiosporidium cionae</name>
    <dbReference type="NCBI Taxonomy" id="476202"/>
    <lineage>
        <taxon>Eukaryota</taxon>
        <taxon>Sar</taxon>
        <taxon>Alveolata</taxon>
        <taxon>Apicomplexa</taxon>
        <taxon>Aconoidasida</taxon>
        <taxon>Nephromycida</taxon>
        <taxon>Cardiosporidium</taxon>
    </lineage>
</organism>
<dbReference type="InterPro" id="IPR001357">
    <property type="entry name" value="BRCT_dom"/>
</dbReference>
<proteinExistence type="inferred from homology"/>
<keyword evidence="3" id="KW-0698">rRNA processing</keyword>
<keyword evidence="7" id="KW-1185">Reference proteome</keyword>
<gene>
    <name evidence="6" type="ORF">IE077_001000</name>
</gene>
<dbReference type="Proteomes" id="UP000823046">
    <property type="component" value="Unassembled WGS sequence"/>
</dbReference>
<evidence type="ECO:0000313" key="6">
    <source>
        <dbReference type="EMBL" id="KAF8822121.1"/>
    </source>
</evidence>
<evidence type="ECO:0000256" key="4">
    <source>
        <dbReference type="ARBA" id="ARBA00023242"/>
    </source>
</evidence>
<comment type="caution">
    <text evidence="6">The sequence shown here is derived from an EMBL/GenBank/DDBJ whole genome shotgun (WGS) entry which is preliminary data.</text>
</comment>
<dbReference type="PROSITE" id="PS50172">
    <property type="entry name" value="BRCT"/>
    <property type="match status" value="1"/>
</dbReference>
<comment type="subcellular location">
    <subcellularLocation>
        <location evidence="1">Nucleus</location>
    </subcellularLocation>
</comment>
<dbReference type="Pfam" id="PF06732">
    <property type="entry name" value="Pescadillo_N"/>
    <property type="match status" value="1"/>
</dbReference>
<protein>
    <submittedName>
        <fullName evidence="6">BRCA1 C Terminus (BRCT) domain-containing protein</fullName>
    </submittedName>
</protein>
<dbReference type="PANTHER" id="PTHR12221">
    <property type="entry name" value="PESCADILLO - RELATED"/>
    <property type="match status" value="1"/>
</dbReference>
<dbReference type="HAMAP" id="MF_03028">
    <property type="entry name" value="Pescadillo"/>
    <property type="match status" value="1"/>
</dbReference>
<name>A0ABQ7JDR0_9APIC</name>